<keyword evidence="3" id="KW-0472">Membrane</keyword>
<dbReference type="InParanoid" id="G0MZ76"/>
<gene>
    <name evidence="5" type="primary">Cbn-mltn-3</name>
    <name evidence="5" type="ORF">CAEBREN_22751</name>
</gene>
<keyword evidence="3" id="KW-1133">Transmembrane helix</keyword>
<dbReference type="PANTHER" id="PTHR21523:SF39">
    <property type="entry name" value="MLT-TEN (MLT-10) RELATED"/>
    <property type="match status" value="1"/>
</dbReference>
<reference evidence="6" key="1">
    <citation type="submission" date="2011-07" db="EMBL/GenBank/DDBJ databases">
        <authorList>
            <consortium name="Caenorhabditis brenneri Sequencing and Analysis Consortium"/>
            <person name="Wilson R.K."/>
        </authorList>
    </citation>
    <scope>NUCLEOTIDE SEQUENCE [LARGE SCALE GENOMIC DNA]</scope>
    <source>
        <strain evidence="6">PB2801</strain>
    </source>
</reference>
<feature type="signal peptide" evidence="4">
    <location>
        <begin position="1"/>
        <end position="22"/>
    </location>
</feature>
<keyword evidence="3" id="KW-0812">Transmembrane</keyword>
<dbReference type="FunCoup" id="G0MZ76">
    <property type="interactions" value="63"/>
</dbReference>
<feature type="chain" id="PRO_5003404341" evidence="4">
    <location>
        <begin position="23"/>
        <end position="752"/>
    </location>
</feature>
<dbReference type="STRING" id="135651.G0MZ76"/>
<dbReference type="OrthoDB" id="5917548at2759"/>
<keyword evidence="4" id="KW-0732">Signal</keyword>
<name>G0MZ76_CAEBE</name>
<sequence>MSSLYGLSAIFLIFLCLADVRGELKLEKELKVALDTKDVKASPYYKDKVLSLPITKEAGEELWEHWTDQAFSGLISAIATRRMNLVEKYDKKKHEKCSSKAHDITSHAKCLVELESDGLTNRLLKRKKYFDQKTRNSIEKKSKKKSKSTDKLKKLRSMESYEASKSAENKSKRRRRILKKSSESSGLSRENNWVGSFKTVRRAKREIKVKNADSYILKSEYDRSPFSTITKQLSMTVKAFKNKDRVSKWQDVVERIQKKGDMMKKRKQVENLQRKRVRVFQGAKRIKSSENSSFEMRKRKRLMDGPLRNFASMEKYIEDEELKEMFHQKASNMSEEEEMMLVPIDLIRQATKIGLGLAGHNTTDMDKKSLKLISPRFMSVLPEDEEEKKNEVDVFSPSLFSLHGSGSDLEKSASLKSLLGSGMTAQDSQNFLDLLVEATGVAEAVEDAEQKLIDAQRQKDDAMGRGPDGQPLYFTKENITERFPSEAKKIELFEELDKTYSLEQLKDMNQTGYTVLTPKQMQMIYGKKSPFKNPKLLKTYNNMTRAQIHRTIHSTIRNVADEKLKFEVRKKDIVLSPIVGTAIINNPALASQALILSPAVMVPLIQSPAIFGTVVLSPWLFVPVILSPRILSPVILDPFMFVPIVLSPLALVPVVLSPGVFNPFVLSPLLLCPFILSPQVMTPLILSPFALTPLILNPLLMSPLVLSPFVLSPQVLSPQFLTGIILSPYALSPAIESNGKLVTVFASPSWLS</sequence>
<evidence type="ECO:0000256" key="4">
    <source>
        <dbReference type="SAM" id="SignalP"/>
    </source>
</evidence>
<dbReference type="HOGENOM" id="CLU_010461_2_0_1"/>
<evidence type="ECO:0000256" key="3">
    <source>
        <dbReference type="SAM" id="Phobius"/>
    </source>
</evidence>
<protein>
    <submittedName>
        <fullName evidence="5">CBN-MLTN-3 protein</fullName>
    </submittedName>
</protein>
<dbReference type="EMBL" id="GL379822">
    <property type="protein sequence ID" value="EGT48343.1"/>
    <property type="molecule type" value="Genomic_DNA"/>
</dbReference>
<dbReference type="Pfam" id="PF04870">
    <property type="entry name" value="Moulting_cycle"/>
    <property type="match status" value="1"/>
</dbReference>
<evidence type="ECO:0000256" key="1">
    <source>
        <dbReference type="SAM" id="Coils"/>
    </source>
</evidence>
<keyword evidence="1" id="KW-0175">Coiled coil</keyword>
<feature type="transmembrane region" description="Helical" evidence="3">
    <location>
        <begin position="689"/>
        <end position="711"/>
    </location>
</feature>
<dbReference type="eggNOG" id="ENOG502SC9C">
    <property type="taxonomic scope" value="Eukaryota"/>
</dbReference>
<evidence type="ECO:0000313" key="5">
    <source>
        <dbReference type="EMBL" id="EGT48343.1"/>
    </source>
</evidence>
<dbReference type="InterPro" id="IPR006954">
    <property type="entry name" value="Mlt-10-like"/>
</dbReference>
<proteinExistence type="predicted"/>
<accession>G0MZ76</accession>
<organism evidence="6">
    <name type="scientific">Caenorhabditis brenneri</name>
    <name type="common">Nematode worm</name>
    <dbReference type="NCBI Taxonomy" id="135651"/>
    <lineage>
        <taxon>Eukaryota</taxon>
        <taxon>Metazoa</taxon>
        <taxon>Ecdysozoa</taxon>
        <taxon>Nematoda</taxon>
        <taxon>Chromadorea</taxon>
        <taxon>Rhabditida</taxon>
        <taxon>Rhabditina</taxon>
        <taxon>Rhabditomorpha</taxon>
        <taxon>Rhabditoidea</taxon>
        <taxon>Rhabditidae</taxon>
        <taxon>Peloderinae</taxon>
        <taxon>Caenorhabditis</taxon>
    </lineage>
</organism>
<feature type="transmembrane region" description="Helical" evidence="3">
    <location>
        <begin position="600"/>
        <end position="622"/>
    </location>
</feature>
<evidence type="ECO:0000256" key="2">
    <source>
        <dbReference type="SAM" id="MobiDB-lite"/>
    </source>
</evidence>
<feature type="region of interest" description="Disordered" evidence="2">
    <location>
        <begin position="134"/>
        <end position="190"/>
    </location>
</feature>
<dbReference type="PANTHER" id="PTHR21523">
    <property type="match status" value="1"/>
</dbReference>
<dbReference type="AlphaFoldDB" id="G0MZ76"/>
<evidence type="ECO:0000313" key="6">
    <source>
        <dbReference type="Proteomes" id="UP000008068"/>
    </source>
</evidence>
<feature type="coiled-coil region" evidence="1">
    <location>
        <begin position="438"/>
        <end position="465"/>
    </location>
</feature>
<feature type="transmembrane region" description="Helical" evidence="3">
    <location>
        <begin position="634"/>
        <end position="654"/>
    </location>
</feature>
<keyword evidence="6" id="KW-1185">Reference proteome</keyword>
<feature type="compositionally biased region" description="Basic and acidic residues" evidence="2">
    <location>
        <begin position="147"/>
        <end position="159"/>
    </location>
</feature>
<dbReference type="Proteomes" id="UP000008068">
    <property type="component" value="Unassembled WGS sequence"/>
</dbReference>